<gene>
    <name evidence="2" type="ORF">E2C01_038130</name>
</gene>
<accession>A0A5B7FHP6</accession>
<evidence type="ECO:0000256" key="1">
    <source>
        <dbReference type="SAM" id="SignalP"/>
    </source>
</evidence>
<evidence type="ECO:0000313" key="3">
    <source>
        <dbReference type="Proteomes" id="UP000324222"/>
    </source>
</evidence>
<dbReference type="AlphaFoldDB" id="A0A5B7FHP6"/>
<evidence type="ECO:0000313" key="2">
    <source>
        <dbReference type="EMBL" id="MPC44458.1"/>
    </source>
</evidence>
<dbReference type="EMBL" id="VSRR010006292">
    <property type="protein sequence ID" value="MPC44458.1"/>
    <property type="molecule type" value="Genomic_DNA"/>
</dbReference>
<dbReference type="Proteomes" id="UP000324222">
    <property type="component" value="Unassembled WGS sequence"/>
</dbReference>
<organism evidence="2 3">
    <name type="scientific">Portunus trituberculatus</name>
    <name type="common">Swimming crab</name>
    <name type="synonym">Neptunus trituberculatus</name>
    <dbReference type="NCBI Taxonomy" id="210409"/>
    <lineage>
        <taxon>Eukaryota</taxon>
        <taxon>Metazoa</taxon>
        <taxon>Ecdysozoa</taxon>
        <taxon>Arthropoda</taxon>
        <taxon>Crustacea</taxon>
        <taxon>Multicrustacea</taxon>
        <taxon>Malacostraca</taxon>
        <taxon>Eumalacostraca</taxon>
        <taxon>Eucarida</taxon>
        <taxon>Decapoda</taxon>
        <taxon>Pleocyemata</taxon>
        <taxon>Brachyura</taxon>
        <taxon>Eubrachyura</taxon>
        <taxon>Portunoidea</taxon>
        <taxon>Portunidae</taxon>
        <taxon>Portuninae</taxon>
        <taxon>Portunus</taxon>
    </lineage>
</organism>
<feature type="signal peptide" evidence="1">
    <location>
        <begin position="1"/>
        <end position="18"/>
    </location>
</feature>
<name>A0A5B7FHP6_PORTR</name>
<protein>
    <submittedName>
        <fullName evidence="2">Uncharacterized protein</fullName>
    </submittedName>
</protein>
<keyword evidence="1" id="KW-0732">Signal</keyword>
<comment type="caution">
    <text evidence="2">The sequence shown here is derived from an EMBL/GenBank/DDBJ whole genome shotgun (WGS) entry which is preliminary data.</text>
</comment>
<keyword evidence="3" id="KW-1185">Reference proteome</keyword>
<sequence>MTLALLLAAWLFKGCVECCDWSALQHIKLTAVSMAGGNAPQCAMDRRALRNAILWSAPSATNPGN</sequence>
<proteinExistence type="predicted"/>
<reference evidence="2 3" key="1">
    <citation type="submission" date="2019-05" db="EMBL/GenBank/DDBJ databases">
        <title>Another draft genome of Portunus trituberculatus and its Hox gene families provides insights of decapod evolution.</title>
        <authorList>
            <person name="Jeong J.-H."/>
            <person name="Song I."/>
            <person name="Kim S."/>
            <person name="Choi T."/>
            <person name="Kim D."/>
            <person name="Ryu S."/>
            <person name="Kim W."/>
        </authorList>
    </citation>
    <scope>NUCLEOTIDE SEQUENCE [LARGE SCALE GENOMIC DNA]</scope>
    <source>
        <tissue evidence="2">Muscle</tissue>
    </source>
</reference>
<feature type="chain" id="PRO_5022996033" evidence="1">
    <location>
        <begin position="19"/>
        <end position="65"/>
    </location>
</feature>